<keyword evidence="5" id="KW-1185">Reference proteome</keyword>
<dbReference type="InterPro" id="IPR052231">
    <property type="entry name" value="Rho_GEF_signaling-related"/>
</dbReference>
<organism evidence="4 5">
    <name type="scientific">Vombatus ursinus</name>
    <name type="common">Common wombat</name>
    <dbReference type="NCBI Taxonomy" id="29139"/>
    <lineage>
        <taxon>Eukaryota</taxon>
        <taxon>Metazoa</taxon>
        <taxon>Chordata</taxon>
        <taxon>Craniata</taxon>
        <taxon>Vertebrata</taxon>
        <taxon>Euteleostomi</taxon>
        <taxon>Mammalia</taxon>
        <taxon>Metatheria</taxon>
        <taxon>Diprotodontia</taxon>
        <taxon>Vombatidae</taxon>
        <taxon>Vombatus</taxon>
    </lineage>
</organism>
<dbReference type="GO" id="GO:0005085">
    <property type="term" value="F:guanyl-nucleotide exchange factor activity"/>
    <property type="evidence" value="ECO:0007669"/>
    <property type="project" value="InterPro"/>
</dbReference>
<reference evidence="5" key="1">
    <citation type="submission" date="2018-12" db="EMBL/GenBank/DDBJ databases">
        <authorList>
            <person name="Yazar S."/>
        </authorList>
    </citation>
    <scope>NUCLEOTIDE SEQUENCE [LARGE SCALE GENOMIC DNA]</scope>
</reference>
<dbReference type="Ensembl" id="ENSVURT00010000017.1">
    <property type="protein sequence ID" value="ENSVURP00010000016.1"/>
    <property type="gene ID" value="ENSVURG00010000012.1"/>
</dbReference>
<feature type="domain" description="PH" evidence="2">
    <location>
        <begin position="289"/>
        <end position="398"/>
    </location>
</feature>
<dbReference type="CDD" id="cd00160">
    <property type="entry name" value="RhoGEF"/>
    <property type="match status" value="1"/>
</dbReference>
<feature type="compositionally biased region" description="Low complexity" evidence="1">
    <location>
        <begin position="525"/>
        <end position="538"/>
    </location>
</feature>
<dbReference type="GeneTree" id="ENSGT00940000158845"/>
<dbReference type="InterPro" id="IPR001849">
    <property type="entry name" value="PH_domain"/>
</dbReference>
<dbReference type="PROSITE" id="PS50003">
    <property type="entry name" value="PH_DOMAIN"/>
    <property type="match status" value="1"/>
</dbReference>
<dbReference type="Gene3D" id="2.30.29.30">
    <property type="entry name" value="Pleckstrin-homology domain (PH domain)/Phosphotyrosine-binding domain (PTB)"/>
    <property type="match status" value="1"/>
</dbReference>
<accession>A0A4X2JQB0</accession>
<sequence>MEVLAAGLDSNLIVHQCRLLRVLCKDTQQMLDRKLEKAHKSKWSLASFIRGRWHGGIGAGSSDQASLASGGDPEVAGHPGCQCGTGPAPCPLGRLHFILGELLSTERDYVRALDYVVENYVPELERDDAPRALRGQQARIFGNLEKLRDFHRHVFLRELESCSQQPIWVAHTFLRHREEFGMYAFYSKNKPRSDALLASHGRAFLKDKQRCLGDRLDLSSYLLKPIQRISKYVLLLQELYWACKEKPPPRCFGEPDLAALRCACGLLRFHLRHGNDLLAMDAICGCDVNLQEQGQLVRQDGFTVWSGRKKCQRHLFLFEELLLFSKPQQGAKGGEVFFYKHSLKTADIGFTESHGESGLCFEIWFRRRHRKASNTFVLRALTPQIKQAWTADIAHLLWRQATRNKELRMAEMASMGVGSKPFLDITPSAAASGDLAIRYIVKGRARTRASLAVSLFDHTNPNPGSSATFPPGPSSSSLLEPLDLHLCGDPTPMELCWPSHPTAYLVESEAEAETAGQPSRTPEGAEASSWCRSASSESGGHALGRALDSDSDDLSMPPLEASSDSEHSECIFLVSALGHPGPGPLVRPFPSPLL</sequence>
<evidence type="ECO:0008006" key="6">
    <source>
        <dbReference type="Google" id="ProtNLM"/>
    </source>
</evidence>
<dbReference type="Gene3D" id="1.20.900.10">
    <property type="entry name" value="Dbl homology (DH) domain"/>
    <property type="match status" value="1"/>
</dbReference>
<dbReference type="PANTHER" id="PTHR45845:SF4">
    <property type="entry name" value="PLECKSTRIN HOMOLOGY DOMAIN CONTAINING, FAMILY G (WITH RHOGEF DOMAIN) MEMBER 4"/>
    <property type="match status" value="1"/>
</dbReference>
<evidence type="ECO:0000259" key="2">
    <source>
        <dbReference type="PROSITE" id="PS50003"/>
    </source>
</evidence>
<evidence type="ECO:0000259" key="3">
    <source>
        <dbReference type="PROSITE" id="PS50010"/>
    </source>
</evidence>
<dbReference type="PROSITE" id="PS50010">
    <property type="entry name" value="DH_2"/>
    <property type="match status" value="1"/>
</dbReference>
<dbReference type="OMA" id="CGDSKLR"/>
<dbReference type="SMART" id="SM00325">
    <property type="entry name" value="RhoGEF"/>
    <property type="match status" value="1"/>
</dbReference>
<reference evidence="4" key="3">
    <citation type="submission" date="2025-09" db="UniProtKB">
        <authorList>
            <consortium name="Ensembl"/>
        </authorList>
    </citation>
    <scope>IDENTIFICATION</scope>
</reference>
<dbReference type="AlphaFoldDB" id="A0A4X2JQB0"/>
<dbReference type="PANTHER" id="PTHR45845">
    <property type="entry name" value="RHO GUANINE NUCLEOTIDE EXCHANGE FACTOR-RELATED"/>
    <property type="match status" value="1"/>
</dbReference>
<evidence type="ECO:0000313" key="4">
    <source>
        <dbReference type="Ensembl" id="ENSVURP00010000016.1"/>
    </source>
</evidence>
<evidence type="ECO:0000256" key="1">
    <source>
        <dbReference type="SAM" id="MobiDB-lite"/>
    </source>
</evidence>
<name>A0A4X2JQB0_VOMUR</name>
<dbReference type="InterPro" id="IPR011993">
    <property type="entry name" value="PH-like_dom_sf"/>
</dbReference>
<dbReference type="InterPro" id="IPR035899">
    <property type="entry name" value="DBL_dom_sf"/>
</dbReference>
<protein>
    <recommendedName>
        <fullName evidence="6">Pleckstrin homology and RhoGEF domain containing G4</fullName>
    </recommendedName>
</protein>
<dbReference type="SMART" id="SM00233">
    <property type="entry name" value="PH"/>
    <property type="match status" value="1"/>
</dbReference>
<reference evidence="4" key="2">
    <citation type="submission" date="2025-08" db="UniProtKB">
        <authorList>
            <consortium name="Ensembl"/>
        </authorList>
    </citation>
    <scope>IDENTIFICATION</scope>
</reference>
<dbReference type="Proteomes" id="UP000314987">
    <property type="component" value="Unassembled WGS sequence"/>
</dbReference>
<dbReference type="Pfam" id="PF00621">
    <property type="entry name" value="RhoGEF"/>
    <property type="match status" value="1"/>
</dbReference>
<evidence type="ECO:0000313" key="5">
    <source>
        <dbReference type="Proteomes" id="UP000314987"/>
    </source>
</evidence>
<dbReference type="SUPFAM" id="SSF50729">
    <property type="entry name" value="PH domain-like"/>
    <property type="match status" value="1"/>
</dbReference>
<dbReference type="Pfam" id="PF22697">
    <property type="entry name" value="SOS1_NGEF_PH"/>
    <property type="match status" value="1"/>
</dbReference>
<dbReference type="InterPro" id="IPR000219">
    <property type="entry name" value="DH_dom"/>
</dbReference>
<dbReference type="SUPFAM" id="SSF48065">
    <property type="entry name" value="DBL homology domain (DH-domain)"/>
    <property type="match status" value="1"/>
</dbReference>
<feature type="domain" description="DH" evidence="3">
    <location>
        <begin position="94"/>
        <end position="277"/>
    </location>
</feature>
<proteinExistence type="predicted"/>
<dbReference type="InterPro" id="IPR055251">
    <property type="entry name" value="SOS1_NGEF_PH"/>
</dbReference>
<feature type="region of interest" description="Disordered" evidence="1">
    <location>
        <begin position="508"/>
        <end position="563"/>
    </location>
</feature>
<dbReference type="STRING" id="29139.ENSVURP00010000016"/>